<comment type="caution">
    <text evidence="1">The sequence shown here is derived from an EMBL/GenBank/DDBJ whole genome shotgun (WGS) entry which is preliminary data.</text>
</comment>
<dbReference type="SUPFAM" id="SSF55961">
    <property type="entry name" value="Bet v1-like"/>
    <property type="match status" value="1"/>
</dbReference>
<sequence length="54" mass="5792">MTFTASGDGTRVDWLTNYTHPARAGGKLLEAVSRPLLRSSFLAVLAACAKALER</sequence>
<name>A0A7Z7NAT2_9MYCO</name>
<reference evidence="1 2" key="1">
    <citation type="submission" date="2017-10" db="EMBL/GenBank/DDBJ databases">
        <authorList>
            <consortium name="Urmite Genomes"/>
        </authorList>
    </citation>
    <scope>NUCLEOTIDE SEQUENCE [LARGE SCALE GENOMIC DNA]</scope>
    <source>
        <strain evidence="1 2">FB-527</strain>
    </source>
</reference>
<evidence type="ECO:0000313" key="2">
    <source>
        <dbReference type="Proteomes" id="UP000554965"/>
    </source>
</evidence>
<gene>
    <name evidence="1" type="ORF">MSIMFB_03506</name>
</gene>
<protein>
    <recommendedName>
        <fullName evidence="3">Polyketide cyclase / dehydrase and lipid transport family protein</fullName>
    </recommendedName>
</protein>
<dbReference type="EMBL" id="OCTY01000002">
    <property type="protein sequence ID" value="SOJ56029.1"/>
    <property type="molecule type" value="Genomic_DNA"/>
</dbReference>
<organism evidence="1 2">
    <name type="scientific">Mycobacterium simulans</name>
    <dbReference type="NCBI Taxonomy" id="627089"/>
    <lineage>
        <taxon>Bacteria</taxon>
        <taxon>Bacillati</taxon>
        <taxon>Actinomycetota</taxon>
        <taxon>Actinomycetes</taxon>
        <taxon>Mycobacteriales</taxon>
        <taxon>Mycobacteriaceae</taxon>
        <taxon>Mycobacterium</taxon>
    </lineage>
</organism>
<evidence type="ECO:0000313" key="1">
    <source>
        <dbReference type="EMBL" id="SOJ56029.1"/>
    </source>
</evidence>
<keyword evidence="2" id="KW-1185">Reference proteome</keyword>
<dbReference type="AlphaFoldDB" id="A0A7Z7NAT2"/>
<proteinExistence type="predicted"/>
<dbReference type="Proteomes" id="UP000554965">
    <property type="component" value="Unassembled WGS sequence"/>
</dbReference>
<evidence type="ECO:0008006" key="3">
    <source>
        <dbReference type="Google" id="ProtNLM"/>
    </source>
</evidence>
<dbReference type="RefSeq" id="WP_390632997.1">
    <property type="nucleotide sequence ID" value="NZ_OCTY01000002.1"/>
</dbReference>
<accession>A0A7Z7NAT2</accession>